<dbReference type="AlphaFoldDB" id="A0A346Y2Z6"/>
<evidence type="ECO:0000313" key="3">
    <source>
        <dbReference type="EMBL" id="AXV08843.1"/>
    </source>
</evidence>
<keyword evidence="4" id="KW-1185">Reference proteome</keyword>
<protein>
    <submittedName>
        <fullName evidence="3">Beta-lactamase</fullName>
    </submittedName>
</protein>
<gene>
    <name evidence="3" type="ORF">DVS28_a4176</name>
</gene>
<dbReference type="Proteomes" id="UP000264006">
    <property type="component" value="Chromosome"/>
</dbReference>
<feature type="chain" id="PRO_5016732894" evidence="1">
    <location>
        <begin position="21"/>
        <end position="365"/>
    </location>
</feature>
<dbReference type="SUPFAM" id="SSF56601">
    <property type="entry name" value="beta-lactamase/transpeptidase-like"/>
    <property type="match status" value="1"/>
</dbReference>
<dbReference type="PANTHER" id="PTHR46825:SF9">
    <property type="entry name" value="BETA-LACTAMASE-RELATED DOMAIN-CONTAINING PROTEIN"/>
    <property type="match status" value="1"/>
</dbReference>
<dbReference type="RefSeq" id="WP_164710826.1">
    <property type="nucleotide sequence ID" value="NZ_CP031165.1"/>
</dbReference>
<proteinExistence type="predicted"/>
<accession>A0A346Y2Z6</accession>
<dbReference type="InterPro" id="IPR001466">
    <property type="entry name" value="Beta-lactam-related"/>
</dbReference>
<evidence type="ECO:0000313" key="4">
    <source>
        <dbReference type="Proteomes" id="UP000264006"/>
    </source>
</evidence>
<dbReference type="EMBL" id="CP031165">
    <property type="protein sequence ID" value="AXV08843.1"/>
    <property type="molecule type" value="Genomic_DNA"/>
</dbReference>
<dbReference type="Gene3D" id="3.40.710.10">
    <property type="entry name" value="DD-peptidase/beta-lactamase superfamily"/>
    <property type="match status" value="1"/>
</dbReference>
<dbReference type="Pfam" id="PF00144">
    <property type="entry name" value="Beta-lactamase"/>
    <property type="match status" value="1"/>
</dbReference>
<evidence type="ECO:0000256" key="1">
    <source>
        <dbReference type="SAM" id="SignalP"/>
    </source>
</evidence>
<reference evidence="3 4" key="1">
    <citation type="submission" date="2018-09" db="EMBL/GenBank/DDBJ databases">
        <title>Complete genome sequence of Euzebya sp. DY32-46 isolated from seawater of Pacific Ocean.</title>
        <authorList>
            <person name="Xu L."/>
            <person name="Wu Y.-H."/>
            <person name="Xu X.-W."/>
        </authorList>
    </citation>
    <scope>NUCLEOTIDE SEQUENCE [LARGE SCALE GENOMIC DNA]</scope>
    <source>
        <strain evidence="3 4">DY32-46</strain>
    </source>
</reference>
<dbReference type="PANTHER" id="PTHR46825">
    <property type="entry name" value="D-ALANYL-D-ALANINE-CARBOXYPEPTIDASE/ENDOPEPTIDASE AMPH"/>
    <property type="match status" value="1"/>
</dbReference>
<feature type="domain" description="Beta-lactamase-related" evidence="2">
    <location>
        <begin position="61"/>
        <end position="352"/>
    </location>
</feature>
<dbReference type="KEGG" id="euz:DVS28_a4176"/>
<dbReference type="PROSITE" id="PS51257">
    <property type="entry name" value="PROKAR_LIPOPROTEIN"/>
    <property type="match status" value="1"/>
</dbReference>
<sequence>MRPRPVLAAVLFMTVCVALVACGTAGEEAAGDTRDGSPTVAESAVAGIDPDGPGCVVGARTPDGQQLATAGLADVEDGAAITEDTIFDIASVSKQMTAGAIALLVVDGDLSLDDPIDELLDLPLDTTDVTVGDLLHHTSGLPDYTGLLDAGDDEVTTNDDAVTSLEDQELAFDPGTDFEYSNTNYQLLGQVVDVVTGEDLVTFSTQELFGPLGMDDTVVRDDQGDLLPGQAQGYEAAGDGWTAVGTSWQQTGDGAVHSTVPDLLRWAELFLDDPTEEGLGSAAWLEVMTTPGPVLDGGVGYGGGLAIDEVDDGLLLSHAGSWVGVASSLQMLPDAGLAVAVLCNGDDIDADGMASELLDTLAAEA</sequence>
<feature type="signal peptide" evidence="1">
    <location>
        <begin position="1"/>
        <end position="20"/>
    </location>
</feature>
<dbReference type="InterPro" id="IPR012338">
    <property type="entry name" value="Beta-lactam/transpept-like"/>
</dbReference>
<keyword evidence="1" id="KW-0732">Signal</keyword>
<evidence type="ECO:0000259" key="2">
    <source>
        <dbReference type="Pfam" id="PF00144"/>
    </source>
</evidence>
<dbReference type="InterPro" id="IPR050491">
    <property type="entry name" value="AmpC-like"/>
</dbReference>
<name>A0A346Y2Z6_9ACTN</name>
<organism evidence="3 4">
    <name type="scientific">Euzebya pacifica</name>
    <dbReference type="NCBI Taxonomy" id="1608957"/>
    <lineage>
        <taxon>Bacteria</taxon>
        <taxon>Bacillati</taxon>
        <taxon>Actinomycetota</taxon>
        <taxon>Nitriliruptoria</taxon>
        <taxon>Euzebyales</taxon>
    </lineage>
</organism>